<keyword evidence="3" id="KW-1185">Reference proteome</keyword>
<gene>
    <name evidence="2" type="ORF">BDN71DRAFT_604864</name>
</gene>
<dbReference type="AlphaFoldDB" id="A0A9P6A3V7"/>
<reference evidence="2" key="1">
    <citation type="submission" date="2020-11" db="EMBL/GenBank/DDBJ databases">
        <authorList>
            <consortium name="DOE Joint Genome Institute"/>
            <person name="Ahrendt S."/>
            <person name="Riley R."/>
            <person name="Andreopoulos W."/>
            <person name="Labutti K."/>
            <person name="Pangilinan J."/>
            <person name="Ruiz-Duenas F.J."/>
            <person name="Barrasa J.M."/>
            <person name="Sanchez-Garcia M."/>
            <person name="Camarero S."/>
            <person name="Miyauchi S."/>
            <person name="Serrano A."/>
            <person name="Linde D."/>
            <person name="Babiker R."/>
            <person name="Drula E."/>
            <person name="Ayuso-Fernandez I."/>
            <person name="Pacheco R."/>
            <person name="Padilla G."/>
            <person name="Ferreira P."/>
            <person name="Barriuso J."/>
            <person name="Kellner H."/>
            <person name="Castanera R."/>
            <person name="Alfaro M."/>
            <person name="Ramirez L."/>
            <person name="Pisabarro A.G."/>
            <person name="Kuo A."/>
            <person name="Tritt A."/>
            <person name="Lipzen A."/>
            <person name="He G."/>
            <person name="Yan M."/>
            <person name="Ng V."/>
            <person name="Cullen D."/>
            <person name="Martin F."/>
            <person name="Rosso M.-N."/>
            <person name="Henrissat B."/>
            <person name="Hibbett D."/>
            <person name="Martinez A.T."/>
            <person name="Grigoriev I.V."/>
        </authorList>
    </citation>
    <scope>NUCLEOTIDE SEQUENCE</scope>
    <source>
        <strain evidence="2">ATCC 90797</strain>
    </source>
</reference>
<accession>A0A9P6A3V7</accession>
<comment type="caution">
    <text evidence="2">The sequence shown here is derived from an EMBL/GenBank/DDBJ whole genome shotgun (WGS) entry which is preliminary data.</text>
</comment>
<evidence type="ECO:0000256" key="1">
    <source>
        <dbReference type="SAM" id="Phobius"/>
    </source>
</evidence>
<feature type="transmembrane region" description="Helical" evidence="1">
    <location>
        <begin position="21"/>
        <end position="39"/>
    </location>
</feature>
<dbReference type="EMBL" id="MU154544">
    <property type="protein sequence ID" value="KAF9497324.1"/>
    <property type="molecule type" value="Genomic_DNA"/>
</dbReference>
<proteinExistence type="predicted"/>
<dbReference type="Proteomes" id="UP000807025">
    <property type="component" value="Unassembled WGS sequence"/>
</dbReference>
<evidence type="ECO:0000313" key="3">
    <source>
        <dbReference type="Proteomes" id="UP000807025"/>
    </source>
</evidence>
<keyword evidence="1" id="KW-1133">Transmembrane helix</keyword>
<dbReference type="OrthoDB" id="3067985at2759"/>
<protein>
    <submittedName>
        <fullName evidence="2">Uncharacterized protein</fullName>
    </submittedName>
</protein>
<sequence length="149" mass="16639">MKSVSLSTVSSSKTICCISSAYRLFWFSITCNGVVSLTSLNPQQGITKIPWFSFGPFHAAVGILTVRMLLILRKATAHDVYTIGLTDIHIEGLEHDIHKEDSRLPLPSPHRGSPALPMRHTRRQVRGRLVLLGQTTLVIRRLGLRNGYH</sequence>
<organism evidence="2 3">
    <name type="scientific">Pleurotus eryngii</name>
    <name type="common">Boletus of the steppes</name>
    <dbReference type="NCBI Taxonomy" id="5323"/>
    <lineage>
        <taxon>Eukaryota</taxon>
        <taxon>Fungi</taxon>
        <taxon>Dikarya</taxon>
        <taxon>Basidiomycota</taxon>
        <taxon>Agaricomycotina</taxon>
        <taxon>Agaricomycetes</taxon>
        <taxon>Agaricomycetidae</taxon>
        <taxon>Agaricales</taxon>
        <taxon>Pleurotineae</taxon>
        <taxon>Pleurotaceae</taxon>
        <taxon>Pleurotus</taxon>
    </lineage>
</organism>
<evidence type="ECO:0000313" key="2">
    <source>
        <dbReference type="EMBL" id="KAF9497324.1"/>
    </source>
</evidence>
<name>A0A9P6A3V7_PLEER</name>
<feature type="transmembrane region" description="Helical" evidence="1">
    <location>
        <begin position="51"/>
        <end position="72"/>
    </location>
</feature>
<keyword evidence="1" id="KW-0472">Membrane</keyword>
<keyword evidence="1" id="KW-0812">Transmembrane</keyword>